<evidence type="ECO:0000256" key="2">
    <source>
        <dbReference type="ARBA" id="ARBA00023002"/>
    </source>
</evidence>
<dbReference type="CDD" id="cd02016">
    <property type="entry name" value="TPP_E1_OGDC_like"/>
    <property type="match status" value="1"/>
</dbReference>
<dbReference type="HAMAP" id="MF_01169">
    <property type="entry name" value="SucA_OdhA"/>
    <property type="match status" value="1"/>
</dbReference>
<dbReference type="GO" id="GO:0006096">
    <property type="term" value="P:glycolytic process"/>
    <property type="evidence" value="ECO:0007669"/>
    <property type="project" value="UniProtKB-UniRule"/>
</dbReference>
<evidence type="ECO:0000256" key="6">
    <source>
        <dbReference type="HAMAP-Rule" id="MF_01169"/>
    </source>
</evidence>
<dbReference type="NCBIfam" id="NF008907">
    <property type="entry name" value="PRK12270.1"/>
    <property type="match status" value="1"/>
</dbReference>
<comment type="caution">
    <text evidence="8">The sequence shown here is derived from an EMBL/GenBank/DDBJ whole genome shotgun (WGS) entry which is preliminary data.</text>
</comment>
<dbReference type="InterPro" id="IPR029061">
    <property type="entry name" value="THDP-binding"/>
</dbReference>
<dbReference type="Gene3D" id="3.40.50.970">
    <property type="match status" value="1"/>
</dbReference>
<dbReference type="InterPro" id="IPR023784">
    <property type="entry name" value="2oxoglutarate_DH_E1_bac"/>
</dbReference>
<gene>
    <name evidence="6" type="primary">odhA</name>
    <name evidence="8" type="ORF">DNH61_23635</name>
</gene>
<evidence type="ECO:0000313" key="8">
    <source>
        <dbReference type="EMBL" id="PZD93613.1"/>
    </source>
</evidence>
<dbReference type="Gene3D" id="3.40.50.12470">
    <property type="match status" value="1"/>
</dbReference>
<dbReference type="OrthoDB" id="9759785at2"/>
<comment type="similarity">
    <text evidence="6">Belongs to the alpha-ketoglutarate dehydrogenase family.</text>
</comment>
<comment type="function">
    <text evidence="6">E1 component of the 2-oxoglutarate dehydrogenase (OGDH) complex which catalyzes the decarboxylation of 2-oxoglutarate, the first step in the conversion of 2-oxoglutarate to succinyl-CoA and CO(2).</text>
</comment>
<dbReference type="GO" id="GO:0004591">
    <property type="term" value="F:oxoglutarate dehydrogenase (succinyl-transferring) activity"/>
    <property type="evidence" value="ECO:0007669"/>
    <property type="project" value="UniProtKB-UniRule"/>
</dbReference>
<dbReference type="Proteomes" id="UP000249522">
    <property type="component" value="Unassembled WGS sequence"/>
</dbReference>
<evidence type="ECO:0000259" key="7">
    <source>
        <dbReference type="SMART" id="SM00861"/>
    </source>
</evidence>
<evidence type="ECO:0000256" key="1">
    <source>
        <dbReference type="ARBA" id="ARBA00001964"/>
    </source>
</evidence>
<dbReference type="SMART" id="SM00861">
    <property type="entry name" value="Transket_pyr"/>
    <property type="match status" value="1"/>
</dbReference>
<reference evidence="8 9" key="1">
    <citation type="submission" date="2018-06" db="EMBL/GenBank/DDBJ databases">
        <title>Paenibacillus imtechensis sp. nov.</title>
        <authorList>
            <person name="Pinnaka A.K."/>
            <person name="Singh H."/>
            <person name="Kaur M."/>
        </authorList>
    </citation>
    <scope>NUCLEOTIDE SEQUENCE [LARGE SCALE GENOMIC DNA]</scope>
    <source>
        <strain evidence="8 9">SMB1</strain>
    </source>
</reference>
<dbReference type="FunFam" id="3.40.50.970:FF:000036">
    <property type="entry name" value="2-oxoglutarate dehydrogenase E1 component"/>
    <property type="match status" value="1"/>
</dbReference>
<dbReference type="InterPro" id="IPR005475">
    <property type="entry name" value="Transketolase-like_Pyr-bd"/>
</dbReference>
<feature type="domain" description="Transketolase-like pyrimidine-binding" evidence="7">
    <location>
        <begin position="601"/>
        <end position="797"/>
    </location>
</feature>
<keyword evidence="3 6" id="KW-0786">Thiamine pyrophosphate</keyword>
<evidence type="ECO:0000256" key="4">
    <source>
        <dbReference type="ARBA" id="ARBA00023152"/>
    </source>
</evidence>
<dbReference type="Pfam" id="PF02779">
    <property type="entry name" value="Transket_pyr"/>
    <property type="match status" value="1"/>
</dbReference>
<comment type="catalytic activity">
    <reaction evidence="5 6">
        <text>N(6)-[(R)-lipoyl]-L-lysyl-[protein] + 2-oxoglutarate + H(+) = N(6)-[(R)-S(8)-succinyldihydrolipoyl]-L-lysyl-[protein] + CO2</text>
        <dbReference type="Rhea" id="RHEA:12188"/>
        <dbReference type="Rhea" id="RHEA-COMP:10474"/>
        <dbReference type="Rhea" id="RHEA-COMP:20092"/>
        <dbReference type="ChEBI" id="CHEBI:15378"/>
        <dbReference type="ChEBI" id="CHEBI:16526"/>
        <dbReference type="ChEBI" id="CHEBI:16810"/>
        <dbReference type="ChEBI" id="CHEBI:83099"/>
        <dbReference type="ChEBI" id="CHEBI:83120"/>
        <dbReference type="EC" id="1.2.4.2"/>
    </reaction>
</comment>
<dbReference type="PANTHER" id="PTHR23152:SF4">
    <property type="entry name" value="2-OXOADIPATE DEHYDROGENASE COMPLEX COMPONENT E1"/>
    <property type="match status" value="1"/>
</dbReference>
<dbReference type="GO" id="GO:0005829">
    <property type="term" value="C:cytosol"/>
    <property type="evidence" value="ECO:0007669"/>
    <property type="project" value="TreeGrafter"/>
</dbReference>
<dbReference type="GO" id="GO:0030976">
    <property type="term" value="F:thiamine pyrophosphate binding"/>
    <property type="evidence" value="ECO:0007669"/>
    <property type="project" value="UniProtKB-UniRule"/>
</dbReference>
<keyword evidence="4 6" id="KW-0324">Glycolysis</keyword>
<keyword evidence="9" id="KW-1185">Reference proteome</keyword>
<organism evidence="8 9">
    <name type="scientific">Paenibacillus sambharensis</name>
    <dbReference type="NCBI Taxonomy" id="1803190"/>
    <lineage>
        <taxon>Bacteria</taxon>
        <taxon>Bacillati</taxon>
        <taxon>Bacillota</taxon>
        <taxon>Bacilli</taxon>
        <taxon>Bacillales</taxon>
        <taxon>Paenibacillaceae</taxon>
        <taxon>Paenibacillus</taxon>
    </lineage>
</organism>
<dbReference type="Pfam" id="PF00676">
    <property type="entry name" value="E1_dh"/>
    <property type="match status" value="1"/>
</dbReference>
<dbReference type="NCBIfam" id="NF006914">
    <property type="entry name" value="PRK09404.1"/>
    <property type="match status" value="1"/>
</dbReference>
<evidence type="ECO:0000256" key="3">
    <source>
        <dbReference type="ARBA" id="ARBA00023052"/>
    </source>
</evidence>
<comment type="subunit">
    <text evidence="6">Homodimer. Part of the 2-oxoglutarate dehydrogenase (OGDH) complex composed of E1 (2-oxoglutarate dehydrogenase), E2 (dihydrolipoamide succinyltransferase) and E3 (dihydrolipoamide dehydrogenase); the complex contains multiple copies of the three enzymatic components (E1, E2 and E3).</text>
</comment>
<dbReference type="EC" id="1.2.4.2" evidence="6"/>
<dbReference type="Gene3D" id="3.40.50.11610">
    <property type="entry name" value="Multifunctional 2-oxoglutarate metabolism enzyme, C-terminal domain"/>
    <property type="match status" value="1"/>
</dbReference>
<name>A0A2W1L3J9_9BACL</name>
<dbReference type="InterPro" id="IPR031717">
    <property type="entry name" value="ODO-1/KGD_C"/>
</dbReference>
<dbReference type="InterPro" id="IPR042179">
    <property type="entry name" value="KGD_C_sf"/>
</dbReference>
<dbReference type="Pfam" id="PF16870">
    <property type="entry name" value="OxoGdeHyase_C"/>
    <property type="match status" value="1"/>
</dbReference>
<accession>A0A2W1L3J9</accession>
<dbReference type="InterPro" id="IPR011603">
    <property type="entry name" value="2oxoglutarate_DH_E1"/>
</dbReference>
<dbReference type="EMBL" id="QKRB01000057">
    <property type="protein sequence ID" value="PZD93613.1"/>
    <property type="molecule type" value="Genomic_DNA"/>
</dbReference>
<dbReference type="NCBIfam" id="TIGR00239">
    <property type="entry name" value="2oxo_dh_E1"/>
    <property type="match status" value="1"/>
</dbReference>
<dbReference type="Gene3D" id="1.10.287.1150">
    <property type="entry name" value="TPP helical domain"/>
    <property type="match status" value="1"/>
</dbReference>
<keyword evidence="2 6" id="KW-0560">Oxidoreductase</keyword>
<dbReference type="InterPro" id="IPR001017">
    <property type="entry name" value="DH_E1"/>
</dbReference>
<comment type="cofactor">
    <cofactor evidence="1 6">
        <name>thiamine diphosphate</name>
        <dbReference type="ChEBI" id="CHEBI:58937"/>
    </cofactor>
</comment>
<dbReference type="RefSeq" id="WP_111149282.1">
    <property type="nucleotide sequence ID" value="NZ_QKRB01000057.1"/>
</dbReference>
<evidence type="ECO:0000313" key="9">
    <source>
        <dbReference type="Proteomes" id="UP000249522"/>
    </source>
</evidence>
<dbReference type="SUPFAM" id="SSF52518">
    <property type="entry name" value="Thiamin diphosphate-binding fold (THDP-binding)"/>
    <property type="match status" value="2"/>
</dbReference>
<dbReference type="AlphaFoldDB" id="A0A2W1L3J9"/>
<dbReference type="GO" id="GO:0045252">
    <property type="term" value="C:oxoglutarate dehydrogenase complex"/>
    <property type="evidence" value="ECO:0007669"/>
    <property type="project" value="TreeGrafter"/>
</dbReference>
<dbReference type="PANTHER" id="PTHR23152">
    <property type="entry name" value="2-OXOGLUTARATE DEHYDROGENASE"/>
    <property type="match status" value="1"/>
</dbReference>
<evidence type="ECO:0000256" key="5">
    <source>
        <dbReference type="ARBA" id="ARBA00051911"/>
    </source>
</evidence>
<dbReference type="GO" id="GO:0006099">
    <property type="term" value="P:tricarboxylic acid cycle"/>
    <property type="evidence" value="ECO:0007669"/>
    <property type="project" value="TreeGrafter"/>
</dbReference>
<protein>
    <recommendedName>
        <fullName evidence="6">2-oxoglutarate dehydrogenase E1 component</fullName>
        <ecNumber evidence="6">1.2.4.2</ecNumber>
    </recommendedName>
    <alternativeName>
        <fullName evidence="6">Alpha-ketoglutarate dehydrogenase</fullName>
    </alternativeName>
</protein>
<dbReference type="PIRSF" id="PIRSF000157">
    <property type="entry name" value="Oxoglu_dh_E1"/>
    <property type="match status" value="1"/>
</dbReference>
<sequence>MSKDSRLRAPWEQYAGPNIGYLLEQYERYTQDPSSVAQEYKDLFDQYGEPPFRSAAAGTIAVSESSHVQQPDANLLKKIVAAGKIVWNIRTYGHLAADIDPLGLQKTAPDTRLLDPEAYGLSQTDLDSFPATWVWEEAPERVKTGWDAISHLRTVYTGRIAYEFSHVHEQSEREWLIAQAESDGKPEPLSNEERCALLKRIVEVEEFERFLHRTFAGQKRFSLEGTDMLVPMVDEIVRRSAGHGAEHMLMGMAHRGRLNVLAHVLGKPYGAIFSEFHHSPNKDMIPSEGSMGINFGWTGDVKYHLGGSHAVKPKETVQIRVTLAHNPSHLEFVNPVVEGFTRAAQEDRTKPGYPEQDVDKAVTVLVHGDAAFAGEGVVAETLNFNQLTGYRNGGTVHIIANNRLGFTTDSKDARSTYYASDLAKGYEIPIIHVNADDPEACINAIRMACDYRAKFRKDFLIDLIGYRRYGHNEMDDPDATQPLMYQKVRNHPTVSNVFADKLLTRGLIEEDHLANLRQEVQSMLQQTYEVVKKNEKADPPNFKSERLNAEIGTDIVTAVPLDRLKSINEELLRWPDGFHVYPKLRRILERRAVAFNEGEKVDWALAEAIAFATILEDGVPIRMSGQDSERGTFAHRHIVLHDSETGEEYCPLHRFPQARASFAIHNSPLSEAAVLGFEYGYNVFSPETLVLWEAQYGDFGNAAQVIIDQFIAASRVKWSQRSGLVMLLPHGHEGQGPEHSSARLERYLQLAGDNNWTVANLTKASQYFHLLRKQAGLTKSPEMRPLILMAPKSLIRNPRVASTASEFTEGTFLPVIEHMQGGDDSRVERLILCSGKVTVDILDAVDNAEGDEKEWLRVVSVEQLYPFPEEKVQAIIDRFPNLSELVWMQEEPGNMGAWTFARPYLQMLAPDKAEVRYIGRPDRSSPASGYQYIHSFEQDYILKQALRRTTTESMTKGR</sequence>
<proteinExistence type="inferred from homology"/>